<dbReference type="PANTHER" id="PTHR24252">
    <property type="entry name" value="ACROSIN-RELATED"/>
    <property type="match status" value="1"/>
</dbReference>
<dbReference type="InterPro" id="IPR001254">
    <property type="entry name" value="Trypsin_dom"/>
</dbReference>
<dbReference type="CDD" id="cd00190">
    <property type="entry name" value="Tryp_SPc"/>
    <property type="match status" value="1"/>
</dbReference>
<dbReference type="InterPro" id="IPR001314">
    <property type="entry name" value="Peptidase_S1A"/>
</dbReference>
<evidence type="ECO:0000256" key="3">
    <source>
        <dbReference type="ARBA" id="ARBA00022801"/>
    </source>
</evidence>
<comment type="subcellular location">
    <subcellularLocation>
        <location evidence="8">Secreted</location>
    </subcellularLocation>
</comment>
<dbReference type="Proteomes" id="UP000594260">
    <property type="component" value="Unplaced"/>
</dbReference>
<feature type="region of interest" description="Disordered" evidence="9">
    <location>
        <begin position="270"/>
        <end position="289"/>
    </location>
</feature>
<evidence type="ECO:0000313" key="12">
    <source>
        <dbReference type="EnsemblMetazoa" id="XP_022662993"/>
    </source>
</evidence>
<dbReference type="AlphaFoldDB" id="A0A7M7KAK2"/>
<dbReference type="PROSITE" id="PS00134">
    <property type="entry name" value="TRYPSIN_HIS"/>
    <property type="match status" value="1"/>
</dbReference>
<dbReference type="SMART" id="SM00680">
    <property type="entry name" value="CLIP"/>
    <property type="match status" value="1"/>
</dbReference>
<dbReference type="PROSITE" id="PS51888">
    <property type="entry name" value="CLIP"/>
    <property type="match status" value="1"/>
</dbReference>
<feature type="signal peptide" evidence="8">
    <location>
        <begin position="1"/>
        <end position="24"/>
    </location>
</feature>
<evidence type="ECO:0000256" key="9">
    <source>
        <dbReference type="SAM" id="MobiDB-lite"/>
    </source>
</evidence>
<dbReference type="InterPro" id="IPR009003">
    <property type="entry name" value="Peptidase_S1_PA"/>
</dbReference>
<keyword evidence="8" id="KW-0964">Secreted</keyword>
<dbReference type="InterPro" id="IPR022700">
    <property type="entry name" value="CLIP"/>
</dbReference>
<reference evidence="12" key="1">
    <citation type="submission" date="2021-01" db="UniProtKB">
        <authorList>
            <consortium name="EnsemblMetazoa"/>
        </authorList>
    </citation>
    <scope>IDENTIFICATION</scope>
</reference>
<dbReference type="InterPro" id="IPR043504">
    <property type="entry name" value="Peptidase_S1_PA_chymotrypsin"/>
</dbReference>
<sequence>MLSQNLYPFAVLLGASAAFSGVLGQDVTSFEGTATTSAPTTTTTKLLPAEVSTIPIPAEVLTVADNSTDADSHVNAVQDLLSQPVTVSEDDDKVDLSPSAIGSRSVLPRQNSAGCRAPIGEIGICDTVRQCPGIYRIRDSSYLRSFLCGYQGRTPLVCCPVRWTVNYYYGYQTTTTTTTTTRAPFYGYGYDWYGNNHQQHPQYQSYYGRQQQQQQYPEYGHNTPYSQSLYPQYPHYPRPVPQKIFHFSTTYRPAYVPISATVTAKPTTAPIRSSTISSQEERPRKPSFLPARCGVGHGISRIVGGSEAIPGSFPWMAAIYIQSGSSWLQACGGALVSNKHVITAAHCVVSGSRSQNLPTRLFLIRLGDHNLVTTDDVPAGVTQDLKVDKISRHSDFDSKTYKNDIAIMELETPVEFNDYIKPVCLPYDDVYGNLDEEIAIVTGWGYTKYDGQGSNVLKQATIRIWPQEECKEAFKREVSITEEYLCAGDGRKDSCQGDSGGPLVYNEGTKFYLIGVVSFGKKCATPGYPGAYTRVTKYLDWLNNHF</sequence>
<dbReference type="KEGG" id="vde:111251056"/>
<dbReference type="PROSITE" id="PS50240">
    <property type="entry name" value="TRYPSIN_DOM"/>
    <property type="match status" value="1"/>
</dbReference>
<feature type="domain" description="Clip" evidence="11">
    <location>
        <begin position="114"/>
        <end position="159"/>
    </location>
</feature>
<dbReference type="OMA" id="QATIRIW"/>
<evidence type="ECO:0000256" key="7">
    <source>
        <dbReference type="RuleBase" id="RU363034"/>
    </source>
</evidence>
<dbReference type="SUPFAM" id="SSF50494">
    <property type="entry name" value="Trypsin-like serine proteases"/>
    <property type="match status" value="1"/>
</dbReference>
<dbReference type="Pfam" id="PF12032">
    <property type="entry name" value="CLIP"/>
    <property type="match status" value="1"/>
</dbReference>
<dbReference type="PRINTS" id="PR00722">
    <property type="entry name" value="CHYMOTRYPSIN"/>
</dbReference>
<dbReference type="OrthoDB" id="425190at2759"/>
<dbReference type="RefSeq" id="XP_022662993.1">
    <property type="nucleotide sequence ID" value="XM_022807258.1"/>
</dbReference>
<proteinExistence type="inferred from homology"/>
<dbReference type="EC" id="3.4.21.-" evidence="7"/>
<evidence type="ECO:0000256" key="8">
    <source>
        <dbReference type="RuleBase" id="RU366078"/>
    </source>
</evidence>
<dbReference type="InParanoid" id="A0A7M7KAK2"/>
<keyword evidence="4 7" id="KW-0720">Serine protease</keyword>
<evidence type="ECO:0000256" key="1">
    <source>
        <dbReference type="ARBA" id="ARBA00022670"/>
    </source>
</evidence>
<feature type="chain" id="PRO_5029948637" description="CLIP domain-containing serine protease" evidence="8">
    <location>
        <begin position="25"/>
        <end position="546"/>
    </location>
</feature>
<dbReference type="InterPro" id="IPR018114">
    <property type="entry name" value="TRYPSIN_HIS"/>
</dbReference>
<evidence type="ECO:0000313" key="13">
    <source>
        <dbReference type="Proteomes" id="UP000594260"/>
    </source>
</evidence>
<comment type="similarity">
    <text evidence="6 8">Belongs to the peptidase S1 family. CLIP subfamily.</text>
</comment>
<dbReference type="FunFam" id="2.40.10.10:FF:000006">
    <property type="entry name" value="Serine proteinase stubble"/>
    <property type="match status" value="1"/>
</dbReference>
<dbReference type="GeneID" id="111251056"/>
<dbReference type="InterPro" id="IPR033116">
    <property type="entry name" value="TRYPSIN_SER"/>
</dbReference>
<dbReference type="SMART" id="SM00020">
    <property type="entry name" value="Tryp_SPc"/>
    <property type="match status" value="1"/>
</dbReference>
<keyword evidence="5" id="KW-1015">Disulfide bond</keyword>
<evidence type="ECO:0000259" key="11">
    <source>
        <dbReference type="PROSITE" id="PS51888"/>
    </source>
</evidence>
<keyword evidence="1 7" id="KW-0645">Protease</keyword>
<keyword evidence="3 7" id="KW-0378">Hydrolase</keyword>
<dbReference type="GO" id="GO:0006508">
    <property type="term" value="P:proteolysis"/>
    <property type="evidence" value="ECO:0007669"/>
    <property type="project" value="UniProtKB-KW"/>
</dbReference>
<keyword evidence="2 8" id="KW-0732">Signal</keyword>
<protein>
    <recommendedName>
        <fullName evidence="8">CLIP domain-containing serine protease</fullName>
        <ecNumber evidence="7">3.4.21.-</ecNumber>
    </recommendedName>
</protein>
<dbReference type="PANTHER" id="PTHR24252:SF7">
    <property type="entry name" value="HYALIN"/>
    <property type="match status" value="1"/>
</dbReference>
<evidence type="ECO:0000259" key="10">
    <source>
        <dbReference type="PROSITE" id="PS50240"/>
    </source>
</evidence>
<dbReference type="Gene3D" id="3.30.1640.30">
    <property type="match status" value="1"/>
</dbReference>
<organism evidence="12 13">
    <name type="scientific">Varroa destructor</name>
    <name type="common">Honeybee mite</name>
    <dbReference type="NCBI Taxonomy" id="109461"/>
    <lineage>
        <taxon>Eukaryota</taxon>
        <taxon>Metazoa</taxon>
        <taxon>Ecdysozoa</taxon>
        <taxon>Arthropoda</taxon>
        <taxon>Chelicerata</taxon>
        <taxon>Arachnida</taxon>
        <taxon>Acari</taxon>
        <taxon>Parasitiformes</taxon>
        <taxon>Mesostigmata</taxon>
        <taxon>Gamasina</taxon>
        <taxon>Dermanyssoidea</taxon>
        <taxon>Varroidae</taxon>
        <taxon>Varroa</taxon>
    </lineage>
</organism>
<dbReference type="FunCoup" id="A0A7M7KAK2">
    <property type="interactions" value="1"/>
</dbReference>
<evidence type="ECO:0000256" key="5">
    <source>
        <dbReference type="ARBA" id="ARBA00023157"/>
    </source>
</evidence>
<feature type="domain" description="Peptidase S1" evidence="10">
    <location>
        <begin position="302"/>
        <end position="546"/>
    </location>
</feature>
<evidence type="ECO:0000256" key="2">
    <source>
        <dbReference type="ARBA" id="ARBA00022729"/>
    </source>
</evidence>
<dbReference type="Pfam" id="PF00089">
    <property type="entry name" value="Trypsin"/>
    <property type="match status" value="1"/>
</dbReference>
<evidence type="ECO:0000256" key="4">
    <source>
        <dbReference type="ARBA" id="ARBA00022825"/>
    </source>
</evidence>
<keyword evidence="13" id="KW-1185">Reference proteome</keyword>
<dbReference type="GO" id="GO:0004252">
    <property type="term" value="F:serine-type endopeptidase activity"/>
    <property type="evidence" value="ECO:0007669"/>
    <property type="project" value="UniProtKB-UniRule"/>
</dbReference>
<dbReference type="Gene3D" id="2.40.10.10">
    <property type="entry name" value="Trypsin-like serine proteases"/>
    <property type="match status" value="3"/>
</dbReference>
<dbReference type="EnsemblMetazoa" id="XM_022807258">
    <property type="protein sequence ID" value="XP_022662993"/>
    <property type="gene ID" value="LOC111251056"/>
</dbReference>
<name>A0A7M7KAK2_VARDE</name>
<dbReference type="InterPro" id="IPR038565">
    <property type="entry name" value="CLIP_sf"/>
</dbReference>
<dbReference type="GO" id="GO:0005576">
    <property type="term" value="C:extracellular region"/>
    <property type="evidence" value="ECO:0007669"/>
    <property type="project" value="UniProtKB-SubCell"/>
</dbReference>
<dbReference type="PROSITE" id="PS00135">
    <property type="entry name" value="TRYPSIN_SER"/>
    <property type="match status" value="1"/>
</dbReference>
<comment type="domain">
    <text evidence="8">The clip domain consists of 35-55 residues which are 'knitted' together usually by 3 conserved disulfide bonds forming a clip-like compact structure.</text>
</comment>
<accession>A0A7M7KAK2</accession>
<evidence type="ECO:0000256" key="6">
    <source>
        <dbReference type="ARBA" id="ARBA00024195"/>
    </source>
</evidence>